<dbReference type="AlphaFoldDB" id="A0A200R8A2"/>
<dbReference type="OrthoDB" id="1931940at2759"/>
<sequence>MKDRGKAVAVSSSNWFSDYSSLSDLPCRKHPSSSSAGGICAYCLKDRLIKLVCSDCGEQRLSSCSCSDISSSYTAAEVGSVGRISFLIENEKEDIPHSNTTKPIRSESTVLLKRSSSSSVDVKKSGFWKFGRFFRKKREKGSLEFSGTNNGGGFDEKGEMWVFHNVGVSRSRSVGGFRGGFDDSEGGFRVSSGGASELNRDGHTESAKRSGGFNGVESILGGSSGGKIGGLLESESGFGGLKKDDPSLFPESGFKGVRKGGMMELDGGFNGVDESGFIDLKLGFSSESKPEFSCLKHGDLFETESGFRISRDGDFSEHESDSFSYLRGERIFSNGGSCRITVNDTEIKKCKKSLKVWRWIFKNHSGTGRTVCKKHEEHVIKS</sequence>
<feature type="region of interest" description="Disordered" evidence="1">
    <location>
        <begin position="188"/>
        <end position="215"/>
    </location>
</feature>
<dbReference type="InParanoid" id="A0A200R8A2"/>
<evidence type="ECO:0000313" key="2">
    <source>
        <dbReference type="EMBL" id="OVA18959.1"/>
    </source>
</evidence>
<accession>A0A200R8A2</accession>
<evidence type="ECO:0000313" key="3">
    <source>
        <dbReference type="Proteomes" id="UP000195402"/>
    </source>
</evidence>
<protein>
    <submittedName>
        <fullName evidence="2">Uncharacterized protein</fullName>
    </submittedName>
</protein>
<organism evidence="2 3">
    <name type="scientific">Macleaya cordata</name>
    <name type="common">Five-seeded plume-poppy</name>
    <name type="synonym">Bocconia cordata</name>
    <dbReference type="NCBI Taxonomy" id="56857"/>
    <lineage>
        <taxon>Eukaryota</taxon>
        <taxon>Viridiplantae</taxon>
        <taxon>Streptophyta</taxon>
        <taxon>Embryophyta</taxon>
        <taxon>Tracheophyta</taxon>
        <taxon>Spermatophyta</taxon>
        <taxon>Magnoliopsida</taxon>
        <taxon>Ranunculales</taxon>
        <taxon>Papaveraceae</taxon>
        <taxon>Papaveroideae</taxon>
        <taxon>Macleaya</taxon>
    </lineage>
</organism>
<gene>
    <name evidence="2" type="ORF">BVC80_8931g25</name>
</gene>
<dbReference type="Proteomes" id="UP000195402">
    <property type="component" value="Unassembled WGS sequence"/>
</dbReference>
<dbReference type="PANTHER" id="PTHR34197">
    <property type="entry name" value="OS04G0591300 PROTEIN"/>
    <property type="match status" value="1"/>
</dbReference>
<keyword evidence="3" id="KW-1185">Reference proteome</keyword>
<name>A0A200R8A2_MACCD</name>
<feature type="compositionally biased region" description="Basic and acidic residues" evidence="1">
    <location>
        <begin position="198"/>
        <end position="208"/>
    </location>
</feature>
<dbReference type="PANTHER" id="PTHR34197:SF3">
    <property type="entry name" value="DUF740 FAMILY PROTEIN"/>
    <property type="match status" value="1"/>
</dbReference>
<reference evidence="2 3" key="1">
    <citation type="journal article" date="2017" name="Mol. Plant">
        <title>The Genome of Medicinal Plant Macleaya cordata Provides New Insights into Benzylisoquinoline Alkaloids Metabolism.</title>
        <authorList>
            <person name="Liu X."/>
            <person name="Liu Y."/>
            <person name="Huang P."/>
            <person name="Ma Y."/>
            <person name="Qing Z."/>
            <person name="Tang Q."/>
            <person name="Cao H."/>
            <person name="Cheng P."/>
            <person name="Zheng Y."/>
            <person name="Yuan Z."/>
            <person name="Zhou Y."/>
            <person name="Liu J."/>
            <person name="Tang Z."/>
            <person name="Zhuo Y."/>
            <person name="Zhang Y."/>
            <person name="Yu L."/>
            <person name="Huang J."/>
            <person name="Yang P."/>
            <person name="Peng Q."/>
            <person name="Zhang J."/>
            <person name="Jiang W."/>
            <person name="Zhang Z."/>
            <person name="Lin K."/>
            <person name="Ro D.K."/>
            <person name="Chen X."/>
            <person name="Xiong X."/>
            <person name="Shang Y."/>
            <person name="Huang S."/>
            <person name="Zeng J."/>
        </authorList>
    </citation>
    <scope>NUCLEOTIDE SEQUENCE [LARGE SCALE GENOMIC DNA]</scope>
    <source>
        <strain evidence="3">cv. BLH2017</strain>
        <tissue evidence="2">Root</tissue>
    </source>
</reference>
<dbReference type="EMBL" id="MVGT01000345">
    <property type="protein sequence ID" value="OVA18959.1"/>
    <property type="molecule type" value="Genomic_DNA"/>
</dbReference>
<evidence type="ECO:0000256" key="1">
    <source>
        <dbReference type="SAM" id="MobiDB-lite"/>
    </source>
</evidence>
<dbReference type="OMA" id="NCGKSAC"/>
<proteinExistence type="predicted"/>
<comment type="caution">
    <text evidence="2">The sequence shown here is derived from an EMBL/GenBank/DDBJ whole genome shotgun (WGS) entry which is preliminary data.</text>
</comment>